<evidence type="ECO:0000256" key="3">
    <source>
        <dbReference type="ARBA" id="ARBA00022821"/>
    </source>
</evidence>
<gene>
    <name evidence="5" type="ORF">ACH5RR_039823</name>
</gene>
<keyword evidence="2" id="KW-0547">Nucleotide-binding</keyword>
<evidence type="ECO:0000256" key="1">
    <source>
        <dbReference type="ARBA" id="ARBA00022737"/>
    </source>
</evidence>
<dbReference type="AlphaFoldDB" id="A0ABD2Y3F3"/>
<dbReference type="Gene3D" id="1.20.5.4130">
    <property type="match status" value="1"/>
</dbReference>
<proteinExistence type="predicted"/>
<dbReference type="EMBL" id="JBJUIK010000016">
    <property type="protein sequence ID" value="KAL3500730.1"/>
    <property type="molecule type" value="Genomic_DNA"/>
</dbReference>
<evidence type="ECO:0000256" key="2">
    <source>
        <dbReference type="ARBA" id="ARBA00022741"/>
    </source>
</evidence>
<sequence length="99" mass="10843">MVDSLVSATVQVLLDKAISLATDRIGLVFGFKKDMESLRGSAAMIASVLADADDKQRHNRAIQLWLQRLEQVAFDADNDIMCSMSSTKKLFVASIVTIP</sequence>
<evidence type="ECO:0000313" key="6">
    <source>
        <dbReference type="Proteomes" id="UP001630127"/>
    </source>
</evidence>
<evidence type="ECO:0000313" key="5">
    <source>
        <dbReference type="EMBL" id="KAL3500730.1"/>
    </source>
</evidence>
<protein>
    <recommendedName>
        <fullName evidence="4">Disease resistance N-terminal domain-containing protein</fullName>
    </recommendedName>
</protein>
<name>A0ABD2Y3F3_9GENT</name>
<feature type="domain" description="Disease resistance N-terminal" evidence="4">
    <location>
        <begin position="10"/>
        <end position="78"/>
    </location>
</feature>
<dbReference type="GO" id="GO:0000166">
    <property type="term" value="F:nucleotide binding"/>
    <property type="evidence" value="ECO:0007669"/>
    <property type="project" value="UniProtKB-KW"/>
</dbReference>
<dbReference type="GO" id="GO:0006952">
    <property type="term" value="P:defense response"/>
    <property type="evidence" value="ECO:0007669"/>
    <property type="project" value="UniProtKB-KW"/>
</dbReference>
<dbReference type="Proteomes" id="UP001630127">
    <property type="component" value="Unassembled WGS sequence"/>
</dbReference>
<reference evidence="5 6" key="1">
    <citation type="submission" date="2024-11" db="EMBL/GenBank/DDBJ databases">
        <title>A near-complete genome assembly of Cinchona calisaya.</title>
        <authorList>
            <person name="Lian D.C."/>
            <person name="Zhao X.W."/>
            <person name="Wei L."/>
        </authorList>
    </citation>
    <scope>NUCLEOTIDE SEQUENCE [LARGE SCALE GENOMIC DNA]</scope>
    <source>
        <tissue evidence="5">Nenye</tissue>
    </source>
</reference>
<accession>A0ABD2Y3F3</accession>
<dbReference type="InterPro" id="IPR041118">
    <property type="entry name" value="Rx_N"/>
</dbReference>
<keyword evidence="1" id="KW-0677">Repeat</keyword>
<organism evidence="5 6">
    <name type="scientific">Cinchona calisaya</name>
    <dbReference type="NCBI Taxonomy" id="153742"/>
    <lineage>
        <taxon>Eukaryota</taxon>
        <taxon>Viridiplantae</taxon>
        <taxon>Streptophyta</taxon>
        <taxon>Embryophyta</taxon>
        <taxon>Tracheophyta</taxon>
        <taxon>Spermatophyta</taxon>
        <taxon>Magnoliopsida</taxon>
        <taxon>eudicotyledons</taxon>
        <taxon>Gunneridae</taxon>
        <taxon>Pentapetalae</taxon>
        <taxon>asterids</taxon>
        <taxon>lamiids</taxon>
        <taxon>Gentianales</taxon>
        <taxon>Rubiaceae</taxon>
        <taxon>Cinchonoideae</taxon>
        <taxon>Cinchoneae</taxon>
        <taxon>Cinchona</taxon>
    </lineage>
</organism>
<dbReference type="Pfam" id="PF18052">
    <property type="entry name" value="Rx_N"/>
    <property type="match status" value="1"/>
</dbReference>
<keyword evidence="3" id="KW-0611">Plant defense</keyword>
<keyword evidence="6" id="KW-1185">Reference proteome</keyword>
<comment type="caution">
    <text evidence="5">The sequence shown here is derived from an EMBL/GenBank/DDBJ whole genome shotgun (WGS) entry which is preliminary data.</text>
</comment>
<evidence type="ECO:0000259" key="4">
    <source>
        <dbReference type="Pfam" id="PF18052"/>
    </source>
</evidence>